<sequence length="224" mass="23347">MASKGKWSPSVVEAVSGEAQALFEEFKAQLEPRLAAGLIDGLRADTAEFLGKRVEAGNALDTLKTATKEQNAAIAEALRLLRPARASVNARTEKNKSAAFGVSKAINADKVTSVLGALEAFLQGAAKYPEVVRGAGLLTAELDTLRALAASLASADQAQEKQKHARKIPTANRNAVQARIESAVAAISHAGQIAFAAKPDTAARFADLVPSGPKRAAKKRPADG</sequence>
<proteinExistence type="predicted"/>
<evidence type="ECO:0000313" key="2">
    <source>
        <dbReference type="Proteomes" id="UP000249061"/>
    </source>
</evidence>
<dbReference type="Proteomes" id="UP000249061">
    <property type="component" value="Unassembled WGS sequence"/>
</dbReference>
<comment type="caution">
    <text evidence="1">The sequence shown here is derived from an EMBL/GenBank/DDBJ whole genome shotgun (WGS) entry which is preliminary data.</text>
</comment>
<protein>
    <submittedName>
        <fullName evidence="1">Uncharacterized protein</fullName>
    </submittedName>
</protein>
<gene>
    <name evidence="1" type="ORF">DI536_33695</name>
</gene>
<evidence type="ECO:0000313" key="1">
    <source>
        <dbReference type="EMBL" id="PZR04704.1"/>
    </source>
</evidence>
<accession>A0A2W5UN55</accession>
<dbReference type="AlphaFoldDB" id="A0A2W5UN55"/>
<name>A0A2W5UN55_9BACT</name>
<reference evidence="1 2" key="1">
    <citation type="submission" date="2017-08" db="EMBL/GenBank/DDBJ databases">
        <title>Infants hospitalized years apart are colonized by the same room-sourced microbial strains.</title>
        <authorList>
            <person name="Brooks B."/>
            <person name="Olm M.R."/>
            <person name="Firek B.A."/>
            <person name="Baker R."/>
            <person name="Thomas B.C."/>
            <person name="Morowitz M.J."/>
            <person name="Banfield J.F."/>
        </authorList>
    </citation>
    <scope>NUCLEOTIDE SEQUENCE [LARGE SCALE GENOMIC DNA]</scope>
    <source>
        <strain evidence="1">S2_003_000_R2_14</strain>
    </source>
</reference>
<organism evidence="1 2">
    <name type="scientific">Archangium gephyra</name>
    <dbReference type="NCBI Taxonomy" id="48"/>
    <lineage>
        <taxon>Bacteria</taxon>
        <taxon>Pseudomonadati</taxon>
        <taxon>Myxococcota</taxon>
        <taxon>Myxococcia</taxon>
        <taxon>Myxococcales</taxon>
        <taxon>Cystobacterineae</taxon>
        <taxon>Archangiaceae</taxon>
        <taxon>Archangium</taxon>
    </lineage>
</organism>
<dbReference type="EMBL" id="QFQP01000053">
    <property type="protein sequence ID" value="PZR04704.1"/>
    <property type="molecule type" value="Genomic_DNA"/>
</dbReference>